<keyword evidence="5" id="KW-1185">Reference proteome</keyword>
<keyword evidence="2" id="KW-0804">Transcription</keyword>
<proteinExistence type="predicted"/>
<evidence type="ECO:0000313" key="4">
    <source>
        <dbReference type="EMBL" id="WZN45225.1"/>
    </source>
</evidence>
<dbReference type="RefSeq" id="WP_341839979.1">
    <property type="nucleotide sequence ID" value="NZ_CP150096.1"/>
</dbReference>
<dbReference type="PANTHER" id="PTHR47893:SF1">
    <property type="entry name" value="REGULATORY PROTEIN PCHR"/>
    <property type="match status" value="1"/>
</dbReference>
<dbReference type="PANTHER" id="PTHR47893">
    <property type="entry name" value="REGULATORY PROTEIN PCHR"/>
    <property type="match status" value="1"/>
</dbReference>
<dbReference type="PROSITE" id="PS01124">
    <property type="entry name" value="HTH_ARAC_FAMILY_2"/>
    <property type="match status" value="1"/>
</dbReference>
<dbReference type="InterPro" id="IPR053142">
    <property type="entry name" value="PchR_regulatory_protein"/>
</dbReference>
<dbReference type="InterPro" id="IPR009057">
    <property type="entry name" value="Homeodomain-like_sf"/>
</dbReference>
<keyword evidence="1" id="KW-0805">Transcription regulation</keyword>
<dbReference type="SMART" id="SM00342">
    <property type="entry name" value="HTH_ARAC"/>
    <property type="match status" value="1"/>
</dbReference>
<name>A0ABZ2YYX8_9BACT</name>
<evidence type="ECO:0000259" key="3">
    <source>
        <dbReference type="PROSITE" id="PS01124"/>
    </source>
</evidence>
<evidence type="ECO:0000256" key="2">
    <source>
        <dbReference type="ARBA" id="ARBA00023163"/>
    </source>
</evidence>
<dbReference type="InterPro" id="IPR018060">
    <property type="entry name" value="HTH_AraC"/>
</dbReference>
<gene>
    <name evidence="4" type="ORF">WJU22_20200</name>
</gene>
<organism evidence="4 5">
    <name type="scientific">Chitinophaga caseinilytica</name>
    <dbReference type="NCBI Taxonomy" id="2267521"/>
    <lineage>
        <taxon>Bacteria</taxon>
        <taxon>Pseudomonadati</taxon>
        <taxon>Bacteroidota</taxon>
        <taxon>Chitinophagia</taxon>
        <taxon>Chitinophagales</taxon>
        <taxon>Chitinophagaceae</taxon>
        <taxon>Chitinophaga</taxon>
    </lineage>
</organism>
<reference evidence="4 5" key="1">
    <citation type="submission" date="2024-03" db="EMBL/GenBank/DDBJ databases">
        <title>Chitinophaga caseinilytica sp. nov., a casein hydrolysing bacterium isolated from forest soil.</title>
        <authorList>
            <person name="Lee D.S."/>
            <person name="Han D.M."/>
            <person name="Baek J.H."/>
            <person name="Choi D.G."/>
            <person name="Jeon J.H."/>
            <person name="Jeon C.O."/>
        </authorList>
    </citation>
    <scope>NUCLEOTIDE SEQUENCE [LARGE SCALE GENOMIC DNA]</scope>
    <source>
        <strain evidence="4 5">KACC 19118</strain>
    </source>
</reference>
<dbReference type="Pfam" id="PF12833">
    <property type="entry name" value="HTH_18"/>
    <property type="match status" value="1"/>
</dbReference>
<feature type="domain" description="HTH araC/xylS-type" evidence="3">
    <location>
        <begin position="234"/>
        <end position="332"/>
    </location>
</feature>
<dbReference type="EMBL" id="CP150096">
    <property type="protein sequence ID" value="WZN45225.1"/>
    <property type="molecule type" value="Genomic_DNA"/>
</dbReference>
<dbReference type="Gene3D" id="1.10.10.60">
    <property type="entry name" value="Homeodomain-like"/>
    <property type="match status" value="1"/>
</dbReference>
<sequence>MDMPLLPTRILWIDRPEHAESIPVASLPKDQLKGLLWSARVYFEDDADCKIVTQEIPLGPLSVWFHHVMPKTSMILFPQTPFQNVILHVMLGSHVRVLMGNGRMADLRNQRMDLFNLRDYLNTVPLEPGQWFDSFHLNFRPEMAKELIDEYPELNGLLTPAIMQGEGHLNTRSVFFNEVCQRALKEILCCKQIGDQGGYFVRRQAVNILTVFLRTMHLSAGAYKMSTKNRLKTAACYHFLRRNFTGAHTPENLAERFSLDAKLLEECFLARYGRSVGEFITDLRMNVAYHSLMKTKASLTMIAADTGYDSLAAFRIAFRKYFRVGPVHLIKAQ</sequence>
<evidence type="ECO:0000313" key="5">
    <source>
        <dbReference type="Proteomes" id="UP001449657"/>
    </source>
</evidence>
<dbReference type="SUPFAM" id="SSF46689">
    <property type="entry name" value="Homeodomain-like"/>
    <property type="match status" value="1"/>
</dbReference>
<dbReference type="Proteomes" id="UP001449657">
    <property type="component" value="Chromosome"/>
</dbReference>
<protein>
    <submittedName>
        <fullName evidence="4">AraC family transcriptional regulator</fullName>
    </submittedName>
</protein>
<accession>A0ABZ2YYX8</accession>
<evidence type="ECO:0000256" key="1">
    <source>
        <dbReference type="ARBA" id="ARBA00023015"/>
    </source>
</evidence>